<dbReference type="Pfam" id="PF01636">
    <property type="entry name" value="APH"/>
    <property type="match status" value="1"/>
</dbReference>
<gene>
    <name evidence="2" type="ORF">MR241_07015</name>
</gene>
<comment type="caution">
    <text evidence="2">The sequence shown here is derived from an EMBL/GenBank/DDBJ whole genome shotgun (WGS) entry which is preliminary data.</text>
</comment>
<dbReference type="EMBL" id="JALEMU010000113">
    <property type="protein sequence ID" value="MCI5756027.1"/>
    <property type="molecule type" value="Genomic_DNA"/>
</dbReference>
<dbReference type="InterPro" id="IPR050249">
    <property type="entry name" value="Pseudomonas-type_ThrB"/>
</dbReference>
<dbReference type="AlphaFoldDB" id="A0AAE3FHG1"/>
<evidence type="ECO:0000313" key="2">
    <source>
        <dbReference type="EMBL" id="MCI5756027.1"/>
    </source>
</evidence>
<dbReference type="Proteomes" id="UP001139365">
    <property type="component" value="Unassembled WGS sequence"/>
</dbReference>
<dbReference type="SUPFAM" id="SSF56112">
    <property type="entry name" value="Protein kinase-like (PK-like)"/>
    <property type="match status" value="1"/>
</dbReference>
<name>A0AAE3FHG1_9BACT</name>
<feature type="domain" description="Aminoglycoside phosphotransferase" evidence="1">
    <location>
        <begin position="25"/>
        <end position="258"/>
    </location>
</feature>
<dbReference type="InterPro" id="IPR002575">
    <property type="entry name" value="Aminoglycoside_PTrfase"/>
</dbReference>
<dbReference type="PANTHER" id="PTHR21064">
    <property type="entry name" value="AMINOGLYCOSIDE PHOSPHOTRANSFERASE DOMAIN-CONTAINING PROTEIN-RELATED"/>
    <property type="match status" value="1"/>
</dbReference>
<sequence length="365" mass="40878">MDNSEILDFIRDFDIAGVPVGAEVCNTGHINRTYIVTTESEHGEGKYILQRINTSVFTNPDELMHNIENVTAYLRREIAAEGGDPDRETLSIVRCGGKLYRTDADGGVWRVYVFVPGTRSYDSADTPEMLEAAGLAFGRFQKRLSDFPAAELHETLPRFHDTAKRYRDFLTAVNEDRAGRAESVKNEIEFIKARAEKFSYITDRISAGRIPLRVTHNDTKLNNVLIDTESGKAVCVVDLDTVMPGSVLYDFGDGIRFGASSAAEDERELDRVFVRLDMFDGFAKGFIAGCGGSLTDEELDALPMGAYIITAETGMRFLADHLNGDTYFSIHRENHNLDRARTQLKLVSDMETKLGDMERIIAKYR</sequence>
<protein>
    <submittedName>
        <fullName evidence="2">Aminoglycoside phosphotransferase family protein</fullName>
    </submittedName>
</protein>
<dbReference type="InterPro" id="IPR011009">
    <property type="entry name" value="Kinase-like_dom_sf"/>
</dbReference>
<organism evidence="2 3">
    <name type="scientific">Candidatus Colimorpha enterica</name>
    <dbReference type="NCBI Taxonomy" id="3083063"/>
    <lineage>
        <taxon>Bacteria</taxon>
        <taxon>Pseudomonadati</taxon>
        <taxon>Bacteroidota</taxon>
        <taxon>Bacteroidia</taxon>
        <taxon>Bacteroidales</taxon>
        <taxon>Candidatus Colimorpha</taxon>
    </lineage>
</organism>
<evidence type="ECO:0000259" key="1">
    <source>
        <dbReference type="Pfam" id="PF01636"/>
    </source>
</evidence>
<dbReference type="PANTHER" id="PTHR21064:SF5">
    <property type="entry name" value="SLR1880 PROTEIN"/>
    <property type="match status" value="1"/>
</dbReference>
<accession>A0AAE3FHG1</accession>
<reference evidence="2 3" key="1">
    <citation type="submission" date="2022-03" db="EMBL/GenBank/DDBJ databases">
        <title>Metagenome-assembled genomes from swine fecal metagenomes.</title>
        <authorList>
            <person name="Holman D.B."/>
            <person name="Kommadath A."/>
        </authorList>
    </citation>
    <scope>NUCLEOTIDE SEQUENCE [LARGE SCALE GENOMIC DNA]</scope>
    <source>
        <strain evidence="2">SUG147</strain>
    </source>
</reference>
<dbReference type="Gene3D" id="3.90.1200.10">
    <property type="match status" value="1"/>
</dbReference>
<proteinExistence type="predicted"/>
<evidence type="ECO:0000313" key="3">
    <source>
        <dbReference type="Proteomes" id="UP001139365"/>
    </source>
</evidence>